<evidence type="ECO:0000313" key="3">
    <source>
        <dbReference type="RefSeq" id="XP_046599739.1"/>
    </source>
</evidence>
<dbReference type="InterPro" id="IPR002937">
    <property type="entry name" value="Amino_oxidase"/>
</dbReference>
<dbReference type="SUPFAM" id="SSF51905">
    <property type="entry name" value="FAD/NAD(P)-binding domain"/>
    <property type="match status" value="1"/>
</dbReference>
<organism evidence="2 3">
    <name type="scientific">Neodiprion lecontei</name>
    <name type="common">Redheaded pine sawfly</name>
    <dbReference type="NCBI Taxonomy" id="441921"/>
    <lineage>
        <taxon>Eukaryota</taxon>
        <taxon>Metazoa</taxon>
        <taxon>Ecdysozoa</taxon>
        <taxon>Arthropoda</taxon>
        <taxon>Hexapoda</taxon>
        <taxon>Insecta</taxon>
        <taxon>Pterygota</taxon>
        <taxon>Neoptera</taxon>
        <taxon>Endopterygota</taxon>
        <taxon>Hymenoptera</taxon>
        <taxon>Tenthredinoidea</taxon>
        <taxon>Diprionidae</taxon>
        <taxon>Diprioninae</taxon>
        <taxon>Neodiprion</taxon>
    </lineage>
</organism>
<proteinExistence type="predicted"/>
<evidence type="ECO:0000259" key="1">
    <source>
        <dbReference type="Pfam" id="PF01593"/>
    </source>
</evidence>
<dbReference type="Pfam" id="PF01593">
    <property type="entry name" value="Amino_oxidase"/>
    <property type="match status" value="1"/>
</dbReference>
<name>A0ABM3GHJ7_NEOLC</name>
<dbReference type="PANTHER" id="PTHR10742:SF416">
    <property type="entry name" value="SPERMINE OXIDASE"/>
    <property type="match status" value="1"/>
</dbReference>
<sequence>MLDNAANVGRILRSKLRKHLRTKGDPLTIRDMREEIFDWNVRLLMIENACFTLDELSVKYWGECQPIGNVEHANFEPGYSSIIKFIAQGLNQRNIRLSCPVETIEWRQSISTGNLSQANAKPVTVTLADKRRIFADCVIATCSLGYLKENYKKMFNPELPLHLSQAIECLGFGLVNKIFLDFGEPWWGPNDQGFQFIWSKNGRRIFSKQKLATWTRDLTGFNILEGHRAVLLGQVAGRGAYIVETLSEQQVALDCINLLRHFLKREDISVPRRCKRTQWHSNMYIRGAYSHISTNCDATAVTPGILGKPVWCTVTREARDKCIPVIMLAGEATHEKYYSTTHGAFETGIRQAKTFLQYHTEKKC</sequence>
<dbReference type="SUPFAM" id="SSF54373">
    <property type="entry name" value="FAD-linked reductases, C-terminal domain"/>
    <property type="match status" value="1"/>
</dbReference>
<keyword evidence="2" id="KW-1185">Reference proteome</keyword>
<dbReference type="Proteomes" id="UP000829291">
    <property type="component" value="Chromosome 6"/>
</dbReference>
<dbReference type="PANTHER" id="PTHR10742">
    <property type="entry name" value="FLAVIN MONOAMINE OXIDASE"/>
    <property type="match status" value="1"/>
</dbReference>
<dbReference type="GeneID" id="107226757"/>
<gene>
    <name evidence="3" type="primary">LOC107226757</name>
</gene>
<reference evidence="3" key="1">
    <citation type="submission" date="2025-08" db="UniProtKB">
        <authorList>
            <consortium name="RefSeq"/>
        </authorList>
    </citation>
    <scope>IDENTIFICATION</scope>
    <source>
        <tissue evidence="3">Thorax and Abdomen</tissue>
    </source>
</reference>
<dbReference type="InterPro" id="IPR050281">
    <property type="entry name" value="Flavin_monoamine_oxidase"/>
</dbReference>
<evidence type="ECO:0000313" key="2">
    <source>
        <dbReference type="Proteomes" id="UP000829291"/>
    </source>
</evidence>
<dbReference type="RefSeq" id="XP_046599739.1">
    <property type="nucleotide sequence ID" value="XM_046743783.1"/>
</dbReference>
<dbReference type="InterPro" id="IPR036188">
    <property type="entry name" value="FAD/NAD-bd_sf"/>
</dbReference>
<accession>A0ABM3GHJ7</accession>
<dbReference type="Gene3D" id="3.90.660.10">
    <property type="match status" value="1"/>
</dbReference>
<feature type="domain" description="Amine oxidase" evidence="1">
    <location>
        <begin position="73"/>
        <end position="353"/>
    </location>
</feature>
<protein>
    <submittedName>
        <fullName evidence="3">Spermine oxidase</fullName>
    </submittedName>
</protein>